<feature type="signal peptide" evidence="1">
    <location>
        <begin position="1"/>
        <end position="19"/>
    </location>
</feature>
<organism evidence="2">
    <name type="scientific">Candidatus Thiocaldithrix dubininis</name>
    <dbReference type="NCBI Taxonomy" id="3080823"/>
    <lineage>
        <taxon>Bacteria</taxon>
        <taxon>Pseudomonadati</taxon>
        <taxon>Pseudomonadota</taxon>
        <taxon>Gammaproteobacteria</taxon>
        <taxon>Thiotrichales</taxon>
        <taxon>Thiotrichaceae</taxon>
        <taxon>Candidatus Thiocaldithrix</taxon>
    </lineage>
</organism>
<dbReference type="EMBL" id="CP124755">
    <property type="protein sequence ID" value="WGZ90379.1"/>
    <property type="molecule type" value="Genomic_DNA"/>
</dbReference>
<accession>A0AA95H8R7</accession>
<keyword evidence="1" id="KW-0732">Signal</keyword>
<dbReference type="KEGG" id="tdu:QJT80_12935"/>
<name>A0AA95H8R7_9GAMM</name>
<reference evidence="2" key="1">
    <citation type="journal article" date="2023" name="Int. J. Mol. Sci.">
        <title>Metagenomics Revealed a New Genus 'Candidatus Thiocaldithrix dubininis' gen. nov., sp. nov. and a New Species 'Candidatus Thiothrix putei' sp. nov. in the Family Thiotrichaceae, Some Members of Which Have Traits of Both Na+- and H+-Motive Energetics.</title>
        <authorList>
            <person name="Ravin N.V."/>
            <person name="Muntyan M.S."/>
            <person name="Smolyakov D.D."/>
            <person name="Rudenko T.S."/>
            <person name="Beletsky A.V."/>
            <person name="Mardanov A.V."/>
            <person name="Grabovich M.Y."/>
        </authorList>
    </citation>
    <scope>NUCLEOTIDE SEQUENCE</scope>
    <source>
        <strain evidence="2">GKL-01</strain>
    </source>
</reference>
<reference evidence="2" key="2">
    <citation type="submission" date="2023-04" db="EMBL/GenBank/DDBJ databases">
        <authorList>
            <person name="Beletskiy A.V."/>
            <person name="Mardanov A.V."/>
            <person name="Ravin N.V."/>
        </authorList>
    </citation>
    <scope>NUCLEOTIDE SEQUENCE</scope>
    <source>
        <strain evidence="2">GKL-01</strain>
    </source>
</reference>
<dbReference type="AlphaFoldDB" id="A0AA95H8R7"/>
<protein>
    <recommendedName>
        <fullName evidence="3">Lipoprotein</fullName>
    </recommendedName>
</protein>
<dbReference type="PROSITE" id="PS51257">
    <property type="entry name" value="PROKAR_LIPOPROTEIN"/>
    <property type="match status" value="1"/>
</dbReference>
<evidence type="ECO:0008006" key="3">
    <source>
        <dbReference type="Google" id="ProtNLM"/>
    </source>
</evidence>
<evidence type="ECO:0000256" key="1">
    <source>
        <dbReference type="SAM" id="SignalP"/>
    </source>
</evidence>
<dbReference type="Proteomes" id="UP001300672">
    <property type="component" value="Chromosome"/>
</dbReference>
<evidence type="ECO:0000313" key="2">
    <source>
        <dbReference type="EMBL" id="WGZ90379.1"/>
    </source>
</evidence>
<proteinExistence type="predicted"/>
<feature type="chain" id="PRO_5041742669" description="Lipoprotein" evidence="1">
    <location>
        <begin position="20"/>
        <end position="87"/>
    </location>
</feature>
<sequence length="87" mass="9244">MKKYSTLLLPLLTTSLLSACATSAPPNVAQRPTVIKQQDIARIAQQGQARALDARAQQIDGSEVLAGEAPIELINASQAKAVSRHTH</sequence>
<gene>
    <name evidence="2" type="ORF">QJT80_12935</name>
</gene>